<comment type="caution">
    <text evidence="1">The sequence shown here is derived from an EMBL/GenBank/DDBJ whole genome shotgun (WGS) entry which is preliminary data.</text>
</comment>
<dbReference type="Proteomes" id="UP000663887">
    <property type="component" value="Unassembled WGS sequence"/>
</dbReference>
<evidence type="ECO:0000313" key="1">
    <source>
        <dbReference type="EMBL" id="CAF1998577.1"/>
    </source>
</evidence>
<organism evidence="1 2">
    <name type="scientific">Rotaria magnacalcarata</name>
    <dbReference type="NCBI Taxonomy" id="392030"/>
    <lineage>
        <taxon>Eukaryota</taxon>
        <taxon>Metazoa</taxon>
        <taxon>Spiralia</taxon>
        <taxon>Gnathifera</taxon>
        <taxon>Rotifera</taxon>
        <taxon>Eurotatoria</taxon>
        <taxon>Bdelloidea</taxon>
        <taxon>Philodinida</taxon>
        <taxon>Philodinidae</taxon>
        <taxon>Rotaria</taxon>
    </lineage>
</organism>
<dbReference type="AlphaFoldDB" id="A0A816MHP7"/>
<feature type="non-terminal residue" evidence="1">
    <location>
        <position position="1"/>
    </location>
</feature>
<gene>
    <name evidence="1" type="ORF">XDN619_LOCUS3201</name>
</gene>
<evidence type="ECO:0000313" key="2">
    <source>
        <dbReference type="Proteomes" id="UP000663887"/>
    </source>
</evidence>
<reference evidence="1" key="1">
    <citation type="submission" date="2021-02" db="EMBL/GenBank/DDBJ databases">
        <authorList>
            <person name="Nowell W R."/>
        </authorList>
    </citation>
    <scope>NUCLEOTIDE SEQUENCE</scope>
</reference>
<sequence>EQILTWLRSKQQREKLKTELIEDSAFNKIAPFFKLGIYFSGSINRDDLFRGNEETVYRQYSTISDYREELIHLFLKVKDPLPVAQMVSGSKQFREQYHAISSDTTAKFSSSDVYGQRSRRYE</sequence>
<protein>
    <submittedName>
        <fullName evidence="1">Uncharacterized protein</fullName>
    </submittedName>
</protein>
<proteinExistence type="predicted"/>
<name>A0A816MHP7_9BILA</name>
<dbReference type="EMBL" id="CAJNRG010000396">
    <property type="protein sequence ID" value="CAF1998577.1"/>
    <property type="molecule type" value="Genomic_DNA"/>
</dbReference>
<accession>A0A816MHP7</accession>